<name>A0A6J5KUY5_9CAUD</name>
<sequence>MSQITLPKNFGAMSALFGPADTKDNDELGAGVGSSFAIVGIRGKVWSIKHDGKETPLMRPDGDGPRGSIEVVIVRSSAAKSKLYYKGGFVDGSSSPPDCWSSNGVTPDASVQNKQSKTCELCPMNVFGAKITEAGKQAKACSDHRRVAIVPLQDINNEMLGGPMLLRIPAASLKELKAYGDTLSSYGHKYFSVATRISFDAKEAYPKLVFSPIRPLEDAEGRDVLALRDDRRTLSLLNDAVEVQAETEAAPPAGFFEQADMSKSVAAKAAAPAAAKAAPPKAAPKPAPAPEPEDEDEDEVVVPAAKAAPKSFDALLDNIL</sequence>
<evidence type="ECO:0000313" key="2">
    <source>
        <dbReference type="EMBL" id="CAB4124763.1"/>
    </source>
</evidence>
<proteinExistence type="predicted"/>
<protein>
    <submittedName>
        <fullName evidence="2">Uncharacterized protein</fullName>
    </submittedName>
</protein>
<feature type="compositionally biased region" description="Pro residues" evidence="1">
    <location>
        <begin position="281"/>
        <end position="290"/>
    </location>
</feature>
<accession>A0A6J5KUY5</accession>
<evidence type="ECO:0000256" key="1">
    <source>
        <dbReference type="SAM" id="MobiDB-lite"/>
    </source>
</evidence>
<feature type="region of interest" description="Disordered" evidence="1">
    <location>
        <begin position="269"/>
        <end position="303"/>
    </location>
</feature>
<dbReference type="EMBL" id="LR796185">
    <property type="protein sequence ID" value="CAB4124763.1"/>
    <property type="molecule type" value="Genomic_DNA"/>
</dbReference>
<feature type="compositionally biased region" description="Acidic residues" evidence="1">
    <location>
        <begin position="291"/>
        <end position="300"/>
    </location>
</feature>
<feature type="compositionally biased region" description="Low complexity" evidence="1">
    <location>
        <begin position="269"/>
        <end position="280"/>
    </location>
</feature>
<reference evidence="2" key="1">
    <citation type="submission" date="2020-04" db="EMBL/GenBank/DDBJ databases">
        <authorList>
            <person name="Chiriac C."/>
            <person name="Salcher M."/>
            <person name="Ghai R."/>
            <person name="Kavagutti S V."/>
        </authorList>
    </citation>
    <scope>NUCLEOTIDE SEQUENCE</scope>
</reference>
<gene>
    <name evidence="2" type="ORF">UFOVP55_26</name>
</gene>
<organism evidence="2">
    <name type="scientific">uncultured Caudovirales phage</name>
    <dbReference type="NCBI Taxonomy" id="2100421"/>
    <lineage>
        <taxon>Viruses</taxon>
        <taxon>Duplodnaviria</taxon>
        <taxon>Heunggongvirae</taxon>
        <taxon>Uroviricota</taxon>
        <taxon>Caudoviricetes</taxon>
        <taxon>Peduoviridae</taxon>
        <taxon>Maltschvirus</taxon>
        <taxon>Maltschvirus maltsch</taxon>
    </lineage>
</organism>